<sequence length="228" mass="23747">MDRSKPGKGILASLEHKGVETPRRPGTVAPSSAPSAARGASLLVCSGVLLGALVAWWLYSGPSPVIVHETLPPMVQAALSPSASSAEIGEAAEIVDEALPPAQPSLSILPTPAAVPAPARIAAMVRHDRVAKASLHPKPKPAAKPKARQVVAAREPVRRTPRTAADTDVVLLSALVAHADERDVVEPRTGDSTESLLQRCWRVGGEEGRLCRVRICSSRGGESACNDG</sequence>
<name>A0A4P6L1D5_9BURK</name>
<feature type="compositionally biased region" description="Basic and acidic residues" evidence="1">
    <location>
        <begin position="14"/>
        <end position="23"/>
    </location>
</feature>
<keyword evidence="3" id="KW-1185">Reference proteome</keyword>
<dbReference type="EMBL" id="CP035913">
    <property type="protein sequence ID" value="QBE65147.1"/>
    <property type="molecule type" value="Genomic_DNA"/>
</dbReference>
<dbReference type="RefSeq" id="WP_130188258.1">
    <property type="nucleotide sequence ID" value="NZ_CP035913.1"/>
</dbReference>
<reference evidence="2 3" key="1">
    <citation type="submission" date="2019-02" db="EMBL/GenBank/DDBJ databases">
        <title>Draft Genome Sequences of Six Type Strains of the Genus Massilia.</title>
        <authorList>
            <person name="Miess H."/>
            <person name="Frediansyhah A."/>
            <person name="Gross H."/>
        </authorList>
    </citation>
    <scope>NUCLEOTIDE SEQUENCE [LARGE SCALE GENOMIC DNA]</scope>
    <source>
        <strain evidence="2 3">DSM 17473</strain>
    </source>
</reference>
<dbReference type="OrthoDB" id="8724867at2"/>
<evidence type="ECO:0000313" key="3">
    <source>
        <dbReference type="Proteomes" id="UP000290637"/>
    </source>
</evidence>
<evidence type="ECO:0000256" key="1">
    <source>
        <dbReference type="SAM" id="MobiDB-lite"/>
    </source>
</evidence>
<protein>
    <submittedName>
        <fullName evidence="2">Uncharacterized protein</fullName>
    </submittedName>
</protein>
<evidence type="ECO:0000313" key="2">
    <source>
        <dbReference type="EMBL" id="QBE65147.1"/>
    </source>
</evidence>
<feature type="region of interest" description="Disordered" evidence="1">
    <location>
        <begin position="1"/>
        <end position="34"/>
    </location>
</feature>
<dbReference type="KEGG" id="plue:EWM63_20890"/>
<organism evidence="2 3">
    <name type="scientific">Pseudoduganella lutea</name>
    <dbReference type="NCBI Taxonomy" id="321985"/>
    <lineage>
        <taxon>Bacteria</taxon>
        <taxon>Pseudomonadati</taxon>
        <taxon>Pseudomonadota</taxon>
        <taxon>Betaproteobacteria</taxon>
        <taxon>Burkholderiales</taxon>
        <taxon>Oxalobacteraceae</taxon>
        <taxon>Telluria group</taxon>
        <taxon>Pseudoduganella</taxon>
    </lineage>
</organism>
<dbReference type="AlphaFoldDB" id="A0A4P6L1D5"/>
<dbReference type="Proteomes" id="UP000290637">
    <property type="component" value="Chromosome"/>
</dbReference>
<accession>A0A4P6L1D5</accession>
<gene>
    <name evidence="2" type="ORF">EWM63_20890</name>
</gene>
<proteinExistence type="predicted"/>